<organism evidence="1 2">
    <name type="scientific">Paenibacillus macerans</name>
    <name type="common">Bacillus macerans</name>
    <dbReference type="NCBI Taxonomy" id="44252"/>
    <lineage>
        <taxon>Bacteria</taxon>
        <taxon>Bacillati</taxon>
        <taxon>Bacillota</taxon>
        <taxon>Bacilli</taxon>
        <taxon>Bacillales</taxon>
        <taxon>Paenibacillaceae</taxon>
        <taxon>Paenibacillus</taxon>
    </lineage>
</organism>
<reference evidence="1 2" key="1">
    <citation type="submission" date="2019-11" db="EMBL/GenBank/DDBJ databases">
        <title>Draft genome sequences of five Paenibacillus species of dairy origin.</title>
        <authorList>
            <person name="Olajide A.M."/>
            <person name="Chen S."/>
            <person name="Lapointe G."/>
        </authorList>
    </citation>
    <scope>NUCLEOTIDE SEQUENCE [LARGE SCALE GENOMIC DNA]</scope>
    <source>
        <strain evidence="1 2">3CT49</strain>
    </source>
</reference>
<dbReference type="Proteomes" id="UP000442469">
    <property type="component" value="Unassembled WGS sequence"/>
</dbReference>
<comment type="caution">
    <text evidence="1">The sequence shown here is derived from an EMBL/GenBank/DDBJ whole genome shotgun (WGS) entry which is preliminary data.</text>
</comment>
<evidence type="ECO:0000313" key="1">
    <source>
        <dbReference type="EMBL" id="MUG22928.1"/>
    </source>
</evidence>
<accession>A0A6N8EX88</accession>
<dbReference type="AlphaFoldDB" id="A0A6N8EX88"/>
<sequence>MKIRILIADDNSFIEFGEGLCLLISWKNVLGKSTVRVAAAALLLTQLCGAAGSVSAAGKDAEVHLCS</sequence>
<protein>
    <submittedName>
        <fullName evidence="1">Uncharacterized protein</fullName>
    </submittedName>
</protein>
<dbReference type="RefSeq" id="WP_082207722.1">
    <property type="nucleotide sequence ID" value="NZ_BGML01000009.1"/>
</dbReference>
<gene>
    <name evidence="1" type="ORF">GNQ08_10940</name>
</gene>
<proteinExistence type="predicted"/>
<dbReference type="GeneID" id="77006114"/>
<name>A0A6N8EX88_PAEMA</name>
<dbReference type="EMBL" id="WNZZ01000006">
    <property type="protein sequence ID" value="MUG22928.1"/>
    <property type="molecule type" value="Genomic_DNA"/>
</dbReference>
<evidence type="ECO:0000313" key="2">
    <source>
        <dbReference type="Proteomes" id="UP000442469"/>
    </source>
</evidence>